<gene>
    <name evidence="1" type="ORF">MPIPNATIZW_LOCUS857</name>
</gene>
<accession>A0ABN9Z729</accession>
<organism evidence="1 2">
    <name type="scientific">Pipistrellus nathusii</name>
    <name type="common">Nathusius' pipistrelle</name>
    <dbReference type="NCBI Taxonomy" id="59473"/>
    <lineage>
        <taxon>Eukaryota</taxon>
        <taxon>Metazoa</taxon>
        <taxon>Chordata</taxon>
        <taxon>Craniata</taxon>
        <taxon>Vertebrata</taxon>
        <taxon>Euteleostomi</taxon>
        <taxon>Mammalia</taxon>
        <taxon>Eutheria</taxon>
        <taxon>Laurasiatheria</taxon>
        <taxon>Chiroptera</taxon>
        <taxon>Yangochiroptera</taxon>
        <taxon>Vespertilionidae</taxon>
        <taxon>Pipistrellus</taxon>
    </lineage>
</organism>
<proteinExistence type="predicted"/>
<name>A0ABN9Z729_PIPNA</name>
<evidence type="ECO:0000313" key="2">
    <source>
        <dbReference type="Proteomes" id="UP001314169"/>
    </source>
</evidence>
<keyword evidence="2" id="KW-1185">Reference proteome</keyword>
<dbReference type="EMBL" id="OY882858">
    <property type="protein sequence ID" value="CAK6432551.1"/>
    <property type="molecule type" value="Genomic_DNA"/>
</dbReference>
<reference evidence="1" key="1">
    <citation type="submission" date="2023-12" db="EMBL/GenBank/DDBJ databases">
        <authorList>
            <person name="Brown T."/>
        </authorList>
    </citation>
    <scope>NUCLEOTIDE SEQUENCE</scope>
</reference>
<protein>
    <submittedName>
        <fullName evidence="1">Uncharacterized protein</fullName>
    </submittedName>
</protein>
<evidence type="ECO:0000313" key="1">
    <source>
        <dbReference type="EMBL" id="CAK6432551.1"/>
    </source>
</evidence>
<dbReference type="Proteomes" id="UP001314169">
    <property type="component" value="Chromosome 1"/>
</dbReference>
<sequence length="106" mass="11711">MKPIPLSEGSNWVAGRGTAPFNSTHGLNASQEKVLTSLGHDVTTQTWNLTTAVPYISYYSKNLLIHTNDKYSQHSALPIRAHFPSLASLPPSSYMTHFIILFNDPV</sequence>